<sequence>MPQKHGLSSFQDDWLDRKLNPDLFWVQRAKSKLDATCRFCKKTFDVSNMGKPSLVSHAKGKKHNKLVEIFRKQKKVKFFETRDEQGDGVNSNAQRCSPKETPVRGPVSPSTSGSSHPITEYVNKEDVIDAEIYWALDHVSNKSSVRSACKSSDLFPKMFKDSQIAQKFQMQKDKLSYSITYGLGPYFRNELVEFLRLLDVFNVAFDESLNKIAQKGQMDIMIRYFIGDQVHTRYFSSTFLGHAKSVDLLKGFTAEFERHRIDLELMTQLSMDGPNVNKKFRRELCEILSRSDDSPKLIDIGTCILHIVNNCYRKGHSEVDWKINEFLRALYYLFKDFPTRRADFIHFTLTKLFALKFCFIRWLENGKVMQRALAMIDPMKVYIEGVKKNPLESNNYHKIKEFLEDDFLKAKLSFMVSIDMQIQPFLVKYQTVKPMVPFLMNDLYDLLKRLMARVIKPKEMADIKCVKDLLSVDLNSGSLLQPLKMIDIGFAASHALENIKPQLTEKEILAFRLQCQKFILGICKKFQKDSSLSYEFVRGASCLSPFVMQNQSTAVNRLNIALKYLVRIYRLKAIEADEVKREYSIFLQSPRVQSALKHFSVDTDRLDSFLFKLLREAKVSDAFLKFVKLILCLYHGNASVERSFSFNKEFLVENLKEETLVALRNVDDAIRFIGGVDKIDITSKMRKAFLGAHKNRKMVLDQKSESEKKDKEMKRRAADEIRCLELKKRRICEEQNEKLQLLDEQLREWQKLSGV</sequence>
<organism evidence="1 2">
    <name type="scientific">Eretmocerus hayati</name>
    <dbReference type="NCBI Taxonomy" id="131215"/>
    <lineage>
        <taxon>Eukaryota</taxon>
        <taxon>Metazoa</taxon>
        <taxon>Ecdysozoa</taxon>
        <taxon>Arthropoda</taxon>
        <taxon>Hexapoda</taxon>
        <taxon>Insecta</taxon>
        <taxon>Pterygota</taxon>
        <taxon>Neoptera</taxon>
        <taxon>Endopterygota</taxon>
        <taxon>Hymenoptera</taxon>
        <taxon>Apocrita</taxon>
        <taxon>Proctotrupomorpha</taxon>
        <taxon>Chalcidoidea</taxon>
        <taxon>Aphelinidae</taxon>
        <taxon>Aphelininae</taxon>
        <taxon>Eretmocerus</taxon>
    </lineage>
</organism>
<gene>
    <name evidence="1" type="ORF">QAD02_018595</name>
</gene>
<comment type="caution">
    <text evidence="1">The sequence shown here is derived from an EMBL/GenBank/DDBJ whole genome shotgun (WGS) entry which is preliminary data.</text>
</comment>
<proteinExistence type="predicted"/>
<protein>
    <submittedName>
        <fullName evidence="1">Uncharacterized protein</fullName>
    </submittedName>
</protein>
<name>A0ACC2PI77_9HYME</name>
<dbReference type="EMBL" id="CM056741">
    <property type="protein sequence ID" value="KAJ8682803.1"/>
    <property type="molecule type" value="Genomic_DNA"/>
</dbReference>
<keyword evidence="2" id="KW-1185">Reference proteome</keyword>
<reference evidence="1" key="1">
    <citation type="submission" date="2023-04" db="EMBL/GenBank/DDBJ databases">
        <title>A chromosome-level genome assembly of the parasitoid wasp Eretmocerus hayati.</title>
        <authorList>
            <person name="Zhong Y."/>
            <person name="Liu S."/>
            <person name="Liu Y."/>
        </authorList>
    </citation>
    <scope>NUCLEOTIDE SEQUENCE</scope>
    <source>
        <strain evidence="1">ZJU_SS_LIU_2023</strain>
    </source>
</reference>
<evidence type="ECO:0000313" key="2">
    <source>
        <dbReference type="Proteomes" id="UP001239111"/>
    </source>
</evidence>
<dbReference type="Proteomes" id="UP001239111">
    <property type="component" value="Chromosome 1"/>
</dbReference>
<accession>A0ACC2PI77</accession>
<evidence type="ECO:0000313" key="1">
    <source>
        <dbReference type="EMBL" id="KAJ8682803.1"/>
    </source>
</evidence>